<organism evidence="1 2">
    <name type="scientific">Actinacidiphila alni</name>
    <dbReference type="NCBI Taxonomy" id="380248"/>
    <lineage>
        <taxon>Bacteria</taxon>
        <taxon>Bacillati</taxon>
        <taxon>Actinomycetota</taxon>
        <taxon>Actinomycetes</taxon>
        <taxon>Kitasatosporales</taxon>
        <taxon>Streptomycetaceae</taxon>
        <taxon>Actinacidiphila</taxon>
    </lineage>
</organism>
<evidence type="ECO:0000313" key="2">
    <source>
        <dbReference type="Proteomes" id="UP000199323"/>
    </source>
</evidence>
<accession>A0A1I2LHG8</accession>
<reference evidence="2" key="1">
    <citation type="submission" date="2016-10" db="EMBL/GenBank/DDBJ databases">
        <authorList>
            <person name="Varghese N."/>
            <person name="Submissions S."/>
        </authorList>
    </citation>
    <scope>NUCLEOTIDE SEQUENCE [LARGE SCALE GENOMIC DNA]</scope>
    <source>
        <strain evidence="2">CGMCC 4.3510</strain>
    </source>
</reference>
<evidence type="ECO:0000313" key="1">
    <source>
        <dbReference type="EMBL" id="SFF76897.1"/>
    </source>
</evidence>
<keyword evidence="2" id="KW-1185">Reference proteome</keyword>
<sequence length="152" mass="16141">MSDRNDPAAASAHGDAPAFTHAGDRRALEDWLAVTDWRIADRITMDDGSLLLHRAADPPGTSAWASVALGQTLTVESDGELRVTVAVTCLAAGISALMMGAATIHAELTDAEANRRVQDYARRAEMLTKAKATARKLATDAAVLEDKLLDET</sequence>
<dbReference type="RefSeq" id="WP_093717293.1">
    <property type="nucleotide sequence ID" value="NZ_FONG01000028.1"/>
</dbReference>
<name>A0A1I2LHG8_9ACTN</name>
<dbReference type="AlphaFoldDB" id="A0A1I2LHG8"/>
<protein>
    <submittedName>
        <fullName evidence="1">Uncharacterized protein</fullName>
    </submittedName>
</protein>
<dbReference type="OrthoDB" id="9981661at2"/>
<dbReference type="Proteomes" id="UP000199323">
    <property type="component" value="Unassembled WGS sequence"/>
</dbReference>
<gene>
    <name evidence="1" type="ORF">SAMN05216251_12820</name>
</gene>
<proteinExistence type="predicted"/>
<dbReference type="EMBL" id="FONG01000028">
    <property type="protein sequence ID" value="SFF76897.1"/>
    <property type="molecule type" value="Genomic_DNA"/>
</dbReference>